<feature type="compositionally biased region" description="Polar residues" evidence="1">
    <location>
        <begin position="63"/>
        <end position="72"/>
    </location>
</feature>
<organism evidence="2 3">
    <name type="scientific">Cylindrodendrum hubeiense</name>
    <dbReference type="NCBI Taxonomy" id="595255"/>
    <lineage>
        <taxon>Eukaryota</taxon>
        <taxon>Fungi</taxon>
        <taxon>Dikarya</taxon>
        <taxon>Ascomycota</taxon>
        <taxon>Pezizomycotina</taxon>
        <taxon>Sordariomycetes</taxon>
        <taxon>Hypocreomycetidae</taxon>
        <taxon>Hypocreales</taxon>
        <taxon>Nectriaceae</taxon>
        <taxon>Cylindrodendrum</taxon>
    </lineage>
</organism>
<feature type="region of interest" description="Disordered" evidence="1">
    <location>
        <begin position="1"/>
        <end position="72"/>
    </location>
</feature>
<reference evidence="2" key="1">
    <citation type="submission" date="2020-03" db="EMBL/GenBank/DDBJ databases">
        <title>Draft Genome Sequence of Cylindrodendrum hubeiense.</title>
        <authorList>
            <person name="Buettner E."/>
            <person name="Kellner H."/>
        </authorList>
    </citation>
    <scope>NUCLEOTIDE SEQUENCE</scope>
    <source>
        <strain evidence="2">IHI 201604</strain>
    </source>
</reference>
<dbReference type="Proteomes" id="UP000722485">
    <property type="component" value="Unassembled WGS sequence"/>
</dbReference>
<protein>
    <submittedName>
        <fullName evidence="2">Uncharacterized protein</fullName>
    </submittedName>
</protein>
<evidence type="ECO:0000256" key="1">
    <source>
        <dbReference type="SAM" id="MobiDB-lite"/>
    </source>
</evidence>
<name>A0A9P5H6T7_9HYPO</name>
<sequence length="425" mass="47451">MSGKTPGDDPRPALPCPDVPPPPPPIGGIPRTESDDSKGSSSGKFIEVDSPTASLYRHPHSRSLPNTGDTQLTMSEREAAYLVEPDPSKTDLEETIANGSSLFGTKENEALFEIGKYRSSIAGYAVQNYCLPGDAFCAAIKDQSLEDEVKLEYDSLWLQLQFFWDTMMRMQPNPITSDINETGNAVDLMADIAAGRIIAEIRPGYPPELSLRNIKEFRRRLQRLELVVRTAVNSCGKGPKMYCGCAISLKRYKTKLDLWARLFGPHEEKTQVPGAQNFRIRDMARLLRLEDYLTHVSREFERQLNVTPKSGSLVLTAIGFMEEAITKFFSTDNVNTIMDLKHAWVNMLCAPMFRRSVVIEVQELVKDAVFFKKKHGHSSHRDGCDQKVAKPPKSFIRQMSTPAQPGEGSGSGGKVMSLRTMFRKS</sequence>
<gene>
    <name evidence="2" type="ORF">G7Z17_g6716</name>
</gene>
<accession>A0A9P5H6T7</accession>
<dbReference type="AlphaFoldDB" id="A0A9P5H6T7"/>
<feature type="compositionally biased region" description="Pro residues" evidence="1">
    <location>
        <begin position="12"/>
        <end position="27"/>
    </location>
</feature>
<feature type="compositionally biased region" description="Basic and acidic residues" evidence="1">
    <location>
        <begin position="1"/>
        <end position="11"/>
    </location>
</feature>
<dbReference type="EMBL" id="JAANBB010000134">
    <property type="protein sequence ID" value="KAF7548957.1"/>
    <property type="molecule type" value="Genomic_DNA"/>
</dbReference>
<proteinExistence type="predicted"/>
<keyword evidence="3" id="KW-1185">Reference proteome</keyword>
<feature type="region of interest" description="Disordered" evidence="1">
    <location>
        <begin position="397"/>
        <end position="416"/>
    </location>
</feature>
<evidence type="ECO:0000313" key="3">
    <source>
        <dbReference type="Proteomes" id="UP000722485"/>
    </source>
</evidence>
<dbReference type="OrthoDB" id="5058264at2759"/>
<evidence type="ECO:0000313" key="2">
    <source>
        <dbReference type="EMBL" id="KAF7548957.1"/>
    </source>
</evidence>
<comment type="caution">
    <text evidence="2">The sequence shown here is derived from an EMBL/GenBank/DDBJ whole genome shotgun (WGS) entry which is preliminary data.</text>
</comment>